<dbReference type="EMBL" id="QUMO01000001">
    <property type="protein sequence ID" value="REF89135.1"/>
    <property type="molecule type" value="Genomic_DNA"/>
</dbReference>
<proteinExistence type="inferred from homology"/>
<evidence type="ECO:0000256" key="1">
    <source>
        <dbReference type="ARBA" id="ARBA00009570"/>
    </source>
</evidence>
<dbReference type="AlphaFoldDB" id="A0A3D9Z2S9"/>
<comment type="caution">
    <text evidence="3">The sequence shown here is derived from an EMBL/GenBank/DDBJ whole genome shotgun (WGS) entry which is preliminary data.</text>
</comment>
<evidence type="ECO:0000313" key="4">
    <source>
        <dbReference type="Proteomes" id="UP000256900"/>
    </source>
</evidence>
<protein>
    <submittedName>
        <fullName evidence="3">Ring hydroxylating enzyme beta subunit</fullName>
    </submittedName>
</protein>
<gene>
    <name evidence="3" type="ORF">DES32_0350</name>
</gene>
<dbReference type="InterPro" id="IPR000391">
    <property type="entry name" value="Rng_hydr_dOase-bsu"/>
</dbReference>
<keyword evidence="2" id="KW-0560">Oxidoreductase</keyword>
<evidence type="ECO:0000313" key="3">
    <source>
        <dbReference type="EMBL" id="REF89135.1"/>
    </source>
</evidence>
<dbReference type="PANTHER" id="PTHR41534:SF2">
    <property type="entry name" value="3-PHENYLPROPIONATE_CINNAMIC ACID DIOXYGENASE SUBUNIT BETA"/>
    <property type="match status" value="1"/>
</dbReference>
<dbReference type="SUPFAM" id="SSF54427">
    <property type="entry name" value="NTF2-like"/>
    <property type="match status" value="1"/>
</dbReference>
<evidence type="ECO:0000256" key="2">
    <source>
        <dbReference type="ARBA" id="ARBA00023002"/>
    </source>
</evidence>
<reference evidence="3 4" key="1">
    <citation type="submission" date="2018-08" db="EMBL/GenBank/DDBJ databases">
        <title>Genomic Encyclopedia of Type Strains, Phase IV (KMG-IV): sequencing the most valuable type-strain genomes for metagenomic binning, comparative biology and taxonomic classification.</title>
        <authorList>
            <person name="Goeker M."/>
        </authorList>
    </citation>
    <scope>NUCLEOTIDE SEQUENCE [LARGE SCALE GENOMIC DNA]</scope>
    <source>
        <strain evidence="3 4">BW863</strain>
    </source>
</reference>
<organism evidence="3 4">
    <name type="scientific">Methylovirgula ligni</name>
    <dbReference type="NCBI Taxonomy" id="569860"/>
    <lineage>
        <taxon>Bacteria</taxon>
        <taxon>Pseudomonadati</taxon>
        <taxon>Pseudomonadota</taxon>
        <taxon>Alphaproteobacteria</taxon>
        <taxon>Hyphomicrobiales</taxon>
        <taxon>Beijerinckiaceae</taxon>
        <taxon>Methylovirgula</taxon>
    </lineage>
</organism>
<dbReference type="OrthoDB" id="7446267at2"/>
<dbReference type="GO" id="GO:0019380">
    <property type="term" value="P:3-phenylpropionate catabolic process"/>
    <property type="evidence" value="ECO:0007669"/>
    <property type="project" value="TreeGrafter"/>
</dbReference>
<sequence length="157" mass="18426">MMKQYNAIERLLYREARFLDEHRFDEWLDLYSSDAIYWIPAGHFDIDPEEHVSIIYDTRVEMERRVARLKSGFAYAEDPPARTHRAVSNVEIDVTEPDIVVSSVLMLFALSKHKYTIHSARCEFVLKPGDNDDFKIARKKIGLLRNDEALDHIPYLL</sequence>
<dbReference type="GO" id="GO:0016491">
    <property type="term" value="F:oxidoreductase activity"/>
    <property type="evidence" value="ECO:0007669"/>
    <property type="project" value="UniProtKB-KW"/>
</dbReference>
<dbReference type="Pfam" id="PF00866">
    <property type="entry name" value="Ring_hydroxyl_B"/>
    <property type="match status" value="1"/>
</dbReference>
<name>A0A3D9Z2S9_9HYPH</name>
<dbReference type="PANTHER" id="PTHR41534">
    <property type="entry name" value="BLR3401 PROTEIN"/>
    <property type="match status" value="1"/>
</dbReference>
<dbReference type="InterPro" id="IPR032710">
    <property type="entry name" value="NTF2-like_dom_sf"/>
</dbReference>
<keyword evidence="4" id="KW-1185">Reference proteome</keyword>
<dbReference type="RefSeq" id="WP_115834945.1">
    <property type="nucleotide sequence ID" value="NZ_CP025086.1"/>
</dbReference>
<comment type="similarity">
    <text evidence="1">Belongs to the bacterial ring-hydroxylating dioxygenase beta subunit family.</text>
</comment>
<dbReference type="Proteomes" id="UP000256900">
    <property type="component" value="Unassembled WGS sequence"/>
</dbReference>
<dbReference type="Gene3D" id="3.10.450.50">
    <property type="match status" value="1"/>
</dbReference>
<accession>A0A3D9Z2S9</accession>
<dbReference type="CDD" id="cd00667">
    <property type="entry name" value="ring_hydroxylating_dioxygenases_beta"/>
    <property type="match status" value="1"/>
</dbReference>